<protein>
    <submittedName>
        <fullName evidence="1">Uncharacterized protein</fullName>
    </submittedName>
</protein>
<sequence length="155" mass="16863">MSLVTGETDGGILLIANDDTFAHTYPDLRRLLEEQAEGDPLRGAVEFFDFTGRRLVPGFDRQWCLTDLQPSSEPADPAAVQRRLQAVLDHLERFLKSDSESGGGSRVDGAATVRELPALDGTLADAIEKMPWHEPGKGTAGNFLHNAMHAAGWAH</sequence>
<dbReference type="OMA" id="ANDTFCH"/>
<dbReference type="EMBL" id="LMWI01000001">
    <property type="protein sequence ID" value="KUJ48144.1"/>
    <property type="molecule type" value="Genomic_DNA"/>
</dbReference>
<gene>
    <name evidence="1" type="ORF">ADL17_03450</name>
</gene>
<dbReference type="Proteomes" id="UP000053246">
    <property type="component" value="Unassembled WGS sequence"/>
</dbReference>
<keyword evidence="2" id="KW-1185">Reference proteome</keyword>
<name>A0A9X0I6V2_9ACTN</name>
<comment type="caution">
    <text evidence="1">The sequence shown here is derived from an EMBL/GenBank/DDBJ whole genome shotgun (WGS) entry which is preliminary data.</text>
</comment>
<accession>A0A9X0I6V2</accession>
<evidence type="ECO:0000313" key="1">
    <source>
        <dbReference type="EMBL" id="KUJ48144.1"/>
    </source>
</evidence>
<dbReference type="RefSeq" id="WP_013731390.1">
    <property type="nucleotide sequence ID" value="NZ_CP108425.1"/>
</dbReference>
<proteinExistence type="predicted"/>
<evidence type="ECO:0000313" key="2">
    <source>
        <dbReference type="Proteomes" id="UP000053246"/>
    </source>
</evidence>
<dbReference type="AlphaFoldDB" id="A0A9X0I6V2"/>
<organism evidence="1 2">
    <name type="scientific">Micromonospora maris</name>
    <dbReference type="NCBI Taxonomy" id="1003110"/>
    <lineage>
        <taxon>Bacteria</taxon>
        <taxon>Bacillati</taxon>
        <taxon>Actinomycetota</taxon>
        <taxon>Actinomycetes</taxon>
        <taxon>Micromonosporales</taxon>
        <taxon>Micromonosporaceae</taxon>
        <taxon>Micromonospora</taxon>
    </lineage>
</organism>
<reference evidence="1 2" key="1">
    <citation type="submission" date="2015-10" db="EMBL/GenBank/DDBJ databases">
        <authorList>
            <person name="Ju K.-S."/>
            <person name="Doroghazi J.R."/>
            <person name="Metcalf W.W."/>
        </authorList>
    </citation>
    <scope>NUCLEOTIDE SEQUENCE [LARGE SCALE GENOMIC DNA]</scope>
    <source>
        <strain evidence="1 2">NRRL B-24793</strain>
    </source>
</reference>